<evidence type="ECO:0000256" key="6">
    <source>
        <dbReference type="ARBA" id="ARBA00023242"/>
    </source>
</evidence>
<sequence>MEEMSRKRSSSSFGGEQNGRTKRQRTSAHELEPGLLDAEIKEYEAVNQPTSEDVGRDGLRRAVVLSLQHVGFDSATSEALEGLTETVDTYFTGFVEHLKQTANAARRANPTPADFETILRRYNIPTSSLEPHLKNPISKKKLAPKTYNPITEDLQVVQSTSMPRFLGSELDGNLDKEAKDWIPASFPGFPSKHSYRFTAVEAPVPDAQKKRAEAAAAARKGEEALRRIDRAAKISRHKELKELANRNPLSRKRHQALEEMMKDFIPNAGRSTTNGSLEIADHSMIVNAGAKYLRQEVPKASRRAHHQSDAVPSQG</sequence>
<feature type="domain" description="Bromodomain associated" evidence="8">
    <location>
        <begin position="56"/>
        <end position="125"/>
    </location>
</feature>
<evidence type="ECO:0000256" key="7">
    <source>
        <dbReference type="SAM" id="MobiDB-lite"/>
    </source>
</evidence>
<comment type="subcellular location">
    <subcellularLocation>
        <location evidence="1">Nucleus</location>
    </subcellularLocation>
</comment>
<name>A0AAN9UGW4_9PEZI</name>
<dbReference type="PANTHER" id="PTHR46469">
    <property type="entry name" value="TRANSCRIPTION INITIATION FACTOR TFIID SUBUNIT 8"/>
    <property type="match status" value="1"/>
</dbReference>
<keyword evidence="5" id="KW-0804">Transcription</keyword>
<dbReference type="GO" id="GO:0006367">
    <property type="term" value="P:transcription initiation at RNA polymerase II promoter"/>
    <property type="evidence" value="ECO:0007669"/>
    <property type="project" value="TreeGrafter"/>
</dbReference>
<feature type="region of interest" description="Disordered" evidence="7">
    <location>
        <begin position="1"/>
        <end position="36"/>
    </location>
</feature>
<keyword evidence="6" id="KW-0539">Nucleus</keyword>
<dbReference type="GO" id="GO:0046982">
    <property type="term" value="F:protein heterodimerization activity"/>
    <property type="evidence" value="ECO:0007669"/>
    <property type="project" value="InterPro"/>
</dbReference>
<evidence type="ECO:0000256" key="2">
    <source>
        <dbReference type="ARBA" id="ARBA00008767"/>
    </source>
</evidence>
<evidence type="ECO:0000256" key="4">
    <source>
        <dbReference type="ARBA" id="ARBA00023015"/>
    </source>
</evidence>
<evidence type="ECO:0000256" key="3">
    <source>
        <dbReference type="ARBA" id="ARBA00017307"/>
    </source>
</evidence>
<evidence type="ECO:0000313" key="10">
    <source>
        <dbReference type="EMBL" id="KAK7747596.1"/>
    </source>
</evidence>
<dbReference type="EMBL" id="JAKJXP020000090">
    <property type="protein sequence ID" value="KAK7747596.1"/>
    <property type="molecule type" value="Genomic_DNA"/>
</dbReference>
<gene>
    <name evidence="10" type="ORF">SLS62_009007</name>
</gene>
<comment type="similarity">
    <text evidence="2">Belongs to the TAF8 family.</text>
</comment>
<organism evidence="10 11">
    <name type="scientific">Diatrype stigma</name>
    <dbReference type="NCBI Taxonomy" id="117547"/>
    <lineage>
        <taxon>Eukaryota</taxon>
        <taxon>Fungi</taxon>
        <taxon>Dikarya</taxon>
        <taxon>Ascomycota</taxon>
        <taxon>Pezizomycotina</taxon>
        <taxon>Sordariomycetes</taxon>
        <taxon>Xylariomycetidae</taxon>
        <taxon>Xylariales</taxon>
        <taxon>Diatrypaceae</taxon>
        <taxon>Diatrype</taxon>
    </lineage>
</organism>
<protein>
    <recommendedName>
        <fullName evidence="3">Transcription initiation factor TFIID subunit 8</fullName>
    </recommendedName>
</protein>
<dbReference type="Gene3D" id="1.10.20.10">
    <property type="entry name" value="Histone, subunit A"/>
    <property type="match status" value="1"/>
</dbReference>
<evidence type="ECO:0000259" key="8">
    <source>
        <dbReference type="Pfam" id="PF07524"/>
    </source>
</evidence>
<evidence type="ECO:0000256" key="1">
    <source>
        <dbReference type="ARBA" id="ARBA00004123"/>
    </source>
</evidence>
<dbReference type="InterPro" id="IPR006565">
    <property type="entry name" value="BTP"/>
</dbReference>
<keyword evidence="4" id="KW-0805">Transcription regulation</keyword>
<dbReference type="InterPro" id="IPR019473">
    <property type="entry name" value="TFIID_su8_C"/>
</dbReference>
<dbReference type="InterPro" id="IPR009072">
    <property type="entry name" value="Histone-fold"/>
</dbReference>
<keyword evidence="11" id="KW-1185">Reference proteome</keyword>
<evidence type="ECO:0000259" key="9">
    <source>
        <dbReference type="Pfam" id="PF10406"/>
    </source>
</evidence>
<feature type="compositionally biased region" description="Basic and acidic residues" evidence="7">
    <location>
        <begin position="27"/>
        <end position="36"/>
    </location>
</feature>
<dbReference type="Pfam" id="PF07524">
    <property type="entry name" value="Bromo_TP"/>
    <property type="match status" value="1"/>
</dbReference>
<dbReference type="CDD" id="cd00076">
    <property type="entry name" value="HFD_SF"/>
    <property type="match status" value="1"/>
</dbReference>
<dbReference type="Proteomes" id="UP001320420">
    <property type="component" value="Unassembled WGS sequence"/>
</dbReference>
<dbReference type="GO" id="GO:0005669">
    <property type="term" value="C:transcription factor TFIID complex"/>
    <property type="evidence" value="ECO:0007669"/>
    <property type="project" value="InterPro"/>
</dbReference>
<evidence type="ECO:0000256" key="5">
    <source>
        <dbReference type="ARBA" id="ARBA00023163"/>
    </source>
</evidence>
<dbReference type="AlphaFoldDB" id="A0AAN9UGW4"/>
<feature type="domain" description="Transcription factor TFIID subunit 8 C-terminal" evidence="9">
    <location>
        <begin position="181"/>
        <end position="227"/>
    </location>
</feature>
<dbReference type="InterPro" id="IPR037818">
    <property type="entry name" value="TAF8"/>
</dbReference>
<dbReference type="PANTHER" id="PTHR46469:SF1">
    <property type="entry name" value="TRANSCRIPTION INITIATION FACTOR TFIID SUBUNIT 8"/>
    <property type="match status" value="1"/>
</dbReference>
<evidence type="ECO:0000313" key="11">
    <source>
        <dbReference type="Proteomes" id="UP001320420"/>
    </source>
</evidence>
<comment type="caution">
    <text evidence="10">The sequence shown here is derived from an EMBL/GenBank/DDBJ whole genome shotgun (WGS) entry which is preliminary data.</text>
</comment>
<feature type="region of interest" description="Disordered" evidence="7">
    <location>
        <begin position="296"/>
        <end position="315"/>
    </location>
</feature>
<accession>A0AAN9UGW4</accession>
<proteinExistence type="inferred from homology"/>
<dbReference type="Pfam" id="PF10406">
    <property type="entry name" value="TAF8_C"/>
    <property type="match status" value="1"/>
</dbReference>
<reference evidence="10 11" key="1">
    <citation type="submission" date="2024-02" db="EMBL/GenBank/DDBJ databases">
        <title>De novo assembly and annotation of 12 fungi associated with fruit tree decline syndrome in Ontario, Canada.</title>
        <authorList>
            <person name="Sulman M."/>
            <person name="Ellouze W."/>
            <person name="Ilyukhin E."/>
        </authorList>
    </citation>
    <scope>NUCLEOTIDE SEQUENCE [LARGE SCALE GENOMIC DNA]</scope>
    <source>
        <strain evidence="10 11">M11/M66-122</strain>
    </source>
</reference>